<keyword evidence="9" id="KW-1185">Reference proteome</keyword>
<dbReference type="Proteomes" id="UP000295680">
    <property type="component" value="Unassembled WGS sequence"/>
</dbReference>
<evidence type="ECO:0000256" key="4">
    <source>
        <dbReference type="ARBA" id="ARBA00022840"/>
    </source>
</evidence>
<dbReference type="EMBL" id="SLWS01000013">
    <property type="protein sequence ID" value="TCO50659.1"/>
    <property type="molecule type" value="Genomic_DNA"/>
</dbReference>
<dbReference type="Pfam" id="PF00012">
    <property type="entry name" value="HSP70"/>
    <property type="match status" value="2"/>
</dbReference>
<dbReference type="Gene3D" id="3.90.640.10">
    <property type="entry name" value="Actin, Chain A, domain 4"/>
    <property type="match status" value="1"/>
</dbReference>
<dbReference type="OrthoDB" id="9766019at2"/>
<proteinExistence type="inferred from homology"/>
<evidence type="ECO:0000256" key="5">
    <source>
        <dbReference type="ARBA" id="ARBA00023016"/>
    </source>
</evidence>
<dbReference type="PANTHER" id="PTHR19375">
    <property type="entry name" value="HEAT SHOCK PROTEIN 70KDA"/>
    <property type="match status" value="1"/>
</dbReference>
<feature type="coiled-coil region" evidence="7">
    <location>
        <begin position="640"/>
        <end position="693"/>
    </location>
</feature>
<evidence type="ECO:0000256" key="1">
    <source>
        <dbReference type="ARBA" id="ARBA00007381"/>
    </source>
</evidence>
<keyword evidence="5" id="KW-0346">Stress response</keyword>
<name>A0A4R2J2X2_9PSEU</name>
<gene>
    <name evidence="8" type="ORF">EV192_11336</name>
</gene>
<dbReference type="SUPFAM" id="SSF100920">
    <property type="entry name" value="Heat shock protein 70kD (HSP70), peptide-binding domain"/>
    <property type="match status" value="1"/>
</dbReference>
<dbReference type="InterPro" id="IPR013126">
    <property type="entry name" value="Hsp_70_fam"/>
</dbReference>
<accession>A0A4R2J2X2</accession>
<evidence type="ECO:0000313" key="9">
    <source>
        <dbReference type="Proteomes" id="UP000295680"/>
    </source>
</evidence>
<dbReference type="GO" id="GO:0005524">
    <property type="term" value="F:ATP binding"/>
    <property type="evidence" value="ECO:0007669"/>
    <property type="project" value="UniProtKB-KW"/>
</dbReference>
<organism evidence="8 9">
    <name type="scientific">Actinocrispum wychmicini</name>
    <dbReference type="NCBI Taxonomy" id="1213861"/>
    <lineage>
        <taxon>Bacteria</taxon>
        <taxon>Bacillati</taxon>
        <taxon>Actinomycetota</taxon>
        <taxon>Actinomycetes</taxon>
        <taxon>Pseudonocardiales</taxon>
        <taxon>Pseudonocardiaceae</taxon>
        <taxon>Actinocrispum</taxon>
    </lineage>
</organism>
<dbReference type="InterPro" id="IPR029047">
    <property type="entry name" value="HSP70_peptide-bd_sf"/>
</dbReference>
<keyword evidence="2" id="KW-0597">Phosphoprotein</keyword>
<sequence length="828" mass="90135">MRDSDTIDFGIDLGTTNSAIATVEDGAAVVIKTNDGWDITPSAVWMPKPGVVHVGRRARERVEIDRDNAAAEFKLEMGLADARRQFVKAGVDLSPQQLSAEVLKSLRADAAHHCGAAPEFAVITVPAAFALNQNKATTEAAALAGFNPACPLVQEPTAAAFAYGFHDAGDRAYWMVFDFGGGTFDAAVVSKRDGDLRVLNHSGDPYLGGKLIDWALVERVLVPVVSRELGFKEFRRDNPAWRAAFSRLKAAAEEAKIQLSRHDSIDMMVDLFGPDGTEETFEYTLRRDELDAVAEPFYARAINLCQAALTEASLDAEDIDRLLLVGGATLTPGLRERLADPRLGIGIQLDTSLDPTTVVARGAAIFASTIRRPATTSLATIAPDEFLLELAYEPSVTTTTPTVGGRVTSKSTVDWTGYAVILSNPAGMPAYRSPKISLNAKGAFVTEVSVDQHRTSRFTVELTDPTGVPRKVTPNTLSITHREVEFGGVRLTHSLGIQLADRGFAPILRKGTTVPVRAREVFQTSSALQRNDSDAVVRIPVVQGERSRGDRNREVGMLEIRPRDIRVDLPAGTDVEVTFEVDASNLVTVVADVPLVDAQFEAEIDLDNVRTAPPQALQVQLNEAESRLATLRGSAMNSDSAEAERRLAKLAEENAIATAREHVLAAKVDVGAAAFAENRLRDLQADLDDIEDAVQLPTLVHQLRAMLKEGEELATHAGTPQDRQDLAELRRRAQDAIDTNNPAAVRTQIERVGTFMVELERRSPDWPVKLFYALQDMLPASREATALVREGKQAMAARDPRALDAVNQRLIRLLPQEAQDNIIGLRRT</sequence>
<keyword evidence="6" id="KW-0143">Chaperone</keyword>
<evidence type="ECO:0000256" key="7">
    <source>
        <dbReference type="SAM" id="Coils"/>
    </source>
</evidence>
<keyword evidence="7" id="KW-0175">Coiled coil</keyword>
<evidence type="ECO:0000313" key="8">
    <source>
        <dbReference type="EMBL" id="TCO50659.1"/>
    </source>
</evidence>
<comment type="similarity">
    <text evidence="1">Belongs to the heat shock protein 70 family.</text>
</comment>
<dbReference type="CDD" id="cd24029">
    <property type="entry name" value="ASKHA_NBD_HSP70_DnaK_HscA_HscC"/>
    <property type="match status" value="1"/>
</dbReference>
<dbReference type="SUPFAM" id="SSF53067">
    <property type="entry name" value="Actin-like ATPase domain"/>
    <property type="match status" value="2"/>
</dbReference>
<dbReference type="GO" id="GO:0140662">
    <property type="term" value="F:ATP-dependent protein folding chaperone"/>
    <property type="evidence" value="ECO:0007669"/>
    <property type="project" value="InterPro"/>
</dbReference>
<evidence type="ECO:0000256" key="2">
    <source>
        <dbReference type="ARBA" id="ARBA00022553"/>
    </source>
</evidence>
<dbReference type="PROSITE" id="PS00297">
    <property type="entry name" value="HSP70_1"/>
    <property type="match status" value="1"/>
</dbReference>
<keyword evidence="3" id="KW-0547">Nucleotide-binding</keyword>
<dbReference type="InterPro" id="IPR018181">
    <property type="entry name" value="Heat_shock_70_CS"/>
</dbReference>
<reference evidence="8 9" key="1">
    <citation type="submission" date="2019-03" db="EMBL/GenBank/DDBJ databases">
        <title>Genomic Encyclopedia of Type Strains, Phase IV (KMG-IV): sequencing the most valuable type-strain genomes for metagenomic binning, comparative biology and taxonomic classification.</title>
        <authorList>
            <person name="Goeker M."/>
        </authorList>
    </citation>
    <scope>NUCLEOTIDE SEQUENCE [LARGE SCALE GENOMIC DNA]</scope>
    <source>
        <strain evidence="8 9">DSM 45934</strain>
    </source>
</reference>
<dbReference type="InterPro" id="IPR043129">
    <property type="entry name" value="ATPase_NBD"/>
</dbReference>
<dbReference type="AlphaFoldDB" id="A0A4R2J2X2"/>
<protein>
    <submittedName>
        <fullName evidence="8">Molecular chaperone DnaK</fullName>
    </submittedName>
</protein>
<evidence type="ECO:0000256" key="6">
    <source>
        <dbReference type="ARBA" id="ARBA00023186"/>
    </source>
</evidence>
<dbReference type="Gene3D" id="3.30.420.40">
    <property type="match status" value="2"/>
</dbReference>
<dbReference type="RefSeq" id="WP_132124627.1">
    <property type="nucleotide sequence ID" value="NZ_SLWS01000013.1"/>
</dbReference>
<keyword evidence="4" id="KW-0067">ATP-binding</keyword>
<evidence type="ECO:0000256" key="3">
    <source>
        <dbReference type="ARBA" id="ARBA00022741"/>
    </source>
</evidence>
<comment type="caution">
    <text evidence="8">The sequence shown here is derived from an EMBL/GenBank/DDBJ whole genome shotgun (WGS) entry which is preliminary data.</text>
</comment>
<dbReference type="PRINTS" id="PR00301">
    <property type="entry name" value="HEATSHOCK70"/>
</dbReference>
<dbReference type="Gene3D" id="2.60.34.10">
    <property type="entry name" value="Substrate Binding Domain Of DNAk, Chain A, domain 1"/>
    <property type="match status" value="1"/>
</dbReference>